<dbReference type="InterPro" id="IPR017536">
    <property type="entry name" value="Glutamine_synthetase_typeIII"/>
</dbReference>
<sequence>MTVSLTPTAPQDAVPVLPAPAASPAAAPAGAQSLASLARADGVRFLLATFTTLTGKPCAKLVPVAAADQLQGEGVGFAGYAAGAMGQQPKDPDVVAIPDVSSYVPLPFVRPGLGMVHCDPHVAGVPFAFAPRVLLKAQTARAAELGLTMSTGAEVEYFLVRRGADGALATADARDDAAQPCYDSRGLTRMYEHLAAVSDVMSELGWGPYASDHEDGNGQFEQNFHHADALTTADRVVTLRYVIQMLAEQRGMTATFMPKPFTDRTGNGLHLHLSLWDTAERGGGARFPAAGRPDPRGLGLSALGYSFVAGLLEHAPALHALIAPTVNSYKRTGATSTASGATWAPRSATYGGNDRTVLVRVPDGNRVELRAGDGSANSYLASAGALGAGLDGVRRDLDPGAPGPREAGSSAALPRTLLDAVHALEADAVVRGVLDAVDPAAGVAAYYAGLKREEFYAWHNTVSAWELDRYLTSV</sequence>
<evidence type="ECO:0000313" key="11">
    <source>
        <dbReference type="EMBL" id="GAA4960832.1"/>
    </source>
</evidence>
<dbReference type="NCBIfam" id="TIGR03105">
    <property type="entry name" value="gln_synth_III"/>
    <property type="match status" value="1"/>
</dbReference>
<dbReference type="RefSeq" id="WP_345710279.1">
    <property type="nucleotide sequence ID" value="NZ_BAABIL010000004.1"/>
</dbReference>
<evidence type="ECO:0000256" key="2">
    <source>
        <dbReference type="ARBA" id="ARBA00009897"/>
    </source>
</evidence>
<evidence type="ECO:0000256" key="6">
    <source>
        <dbReference type="ARBA" id="ARBA00022842"/>
    </source>
</evidence>
<feature type="domain" description="GS catalytic" evidence="10">
    <location>
        <begin position="131"/>
        <end position="474"/>
    </location>
</feature>
<dbReference type="Gene3D" id="3.30.590.10">
    <property type="entry name" value="Glutamine synthetase/guanido kinase, catalytic domain"/>
    <property type="match status" value="1"/>
</dbReference>
<gene>
    <name evidence="11" type="primary">glnT</name>
    <name evidence="11" type="ORF">GCM10023225_00490</name>
</gene>
<dbReference type="Proteomes" id="UP001501195">
    <property type="component" value="Unassembled WGS sequence"/>
</dbReference>
<feature type="domain" description="GS beta-grasp" evidence="9">
    <location>
        <begin position="41"/>
        <end position="125"/>
    </location>
</feature>
<dbReference type="PANTHER" id="PTHR43785">
    <property type="entry name" value="GAMMA-GLUTAMYLPUTRESCINE SYNTHETASE"/>
    <property type="match status" value="1"/>
</dbReference>
<organism evidence="11 12">
    <name type="scientific">Kineococcus glutinatus</name>
    <dbReference type="NCBI Taxonomy" id="1070872"/>
    <lineage>
        <taxon>Bacteria</taxon>
        <taxon>Bacillati</taxon>
        <taxon>Actinomycetota</taxon>
        <taxon>Actinomycetes</taxon>
        <taxon>Kineosporiales</taxon>
        <taxon>Kineosporiaceae</taxon>
        <taxon>Kineococcus</taxon>
    </lineage>
</organism>
<dbReference type="InterPro" id="IPR014746">
    <property type="entry name" value="Gln_synth/guanido_kin_cat_dom"/>
</dbReference>
<keyword evidence="6" id="KW-0460">Magnesium</keyword>
<evidence type="ECO:0000256" key="4">
    <source>
        <dbReference type="ARBA" id="ARBA00022741"/>
    </source>
</evidence>
<proteinExistence type="inferred from homology"/>
<evidence type="ECO:0000256" key="3">
    <source>
        <dbReference type="ARBA" id="ARBA00022598"/>
    </source>
</evidence>
<dbReference type="InterPro" id="IPR008147">
    <property type="entry name" value="Gln_synt_N"/>
</dbReference>
<comment type="similarity">
    <text evidence="2 7 8">Belongs to the glutamine synthetase family.</text>
</comment>
<dbReference type="PROSITE" id="PS51987">
    <property type="entry name" value="GS_CATALYTIC"/>
    <property type="match status" value="1"/>
</dbReference>
<reference evidence="12" key="1">
    <citation type="journal article" date="2019" name="Int. J. Syst. Evol. Microbiol.">
        <title>The Global Catalogue of Microorganisms (GCM) 10K type strain sequencing project: providing services to taxonomists for standard genome sequencing and annotation.</title>
        <authorList>
            <consortium name="The Broad Institute Genomics Platform"/>
            <consortium name="The Broad Institute Genome Sequencing Center for Infectious Disease"/>
            <person name="Wu L."/>
            <person name="Ma J."/>
        </authorList>
    </citation>
    <scope>NUCLEOTIDE SEQUENCE [LARGE SCALE GENOMIC DNA]</scope>
    <source>
        <strain evidence="12">JCM 18126</strain>
    </source>
</reference>
<evidence type="ECO:0000259" key="10">
    <source>
        <dbReference type="PROSITE" id="PS51987"/>
    </source>
</evidence>
<protein>
    <submittedName>
        <fullName evidence="11">Type III glutamate--ammonia ligase</fullName>
    </submittedName>
</protein>
<keyword evidence="12" id="KW-1185">Reference proteome</keyword>
<accession>A0ABP9H3Z6</accession>
<dbReference type="GO" id="GO:0016874">
    <property type="term" value="F:ligase activity"/>
    <property type="evidence" value="ECO:0007669"/>
    <property type="project" value="UniProtKB-KW"/>
</dbReference>
<dbReference type="SMART" id="SM01230">
    <property type="entry name" value="Gln-synt_C"/>
    <property type="match status" value="1"/>
</dbReference>
<dbReference type="EMBL" id="BAABIL010000004">
    <property type="protein sequence ID" value="GAA4960832.1"/>
    <property type="molecule type" value="Genomic_DNA"/>
</dbReference>
<dbReference type="PROSITE" id="PS51986">
    <property type="entry name" value="GS_BETA_GRASP"/>
    <property type="match status" value="1"/>
</dbReference>
<evidence type="ECO:0000259" key="9">
    <source>
        <dbReference type="PROSITE" id="PS51986"/>
    </source>
</evidence>
<evidence type="ECO:0000256" key="8">
    <source>
        <dbReference type="RuleBase" id="RU000384"/>
    </source>
</evidence>
<dbReference type="Pfam" id="PF00120">
    <property type="entry name" value="Gln-synt_C"/>
    <property type="match status" value="1"/>
</dbReference>
<dbReference type="InterPro" id="IPR008146">
    <property type="entry name" value="Gln_synth_cat_dom"/>
</dbReference>
<keyword evidence="5" id="KW-0067">ATP-binding</keyword>
<comment type="caution">
    <text evidence="11">The sequence shown here is derived from an EMBL/GenBank/DDBJ whole genome shotgun (WGS) entry which is preliminary data.</text>
</comment>
<dbReference type="InterPro" id="IPR027303">
    <property type="entry name" value="Gln_synth_gly_rich_site"/>
</dbReference>
<evidence type="ECO:0000256" key="7">
    <source>
        <dbReference type="PROSITE-ProRule" id="PRU01330"/>
    </source>
</evidence>
<keyword evidence="3 11" id="KW-0436">Ligase</keyword>
<dbReference type="Gene3D" id="3.10.20.70">
    <property type="entry name" value="Glutamine synthetase, N-terminal domain"/>
    <property type="match status" value="1"/>
</dbReference>
<evidence type="ECO:0000256" key="1">
    <source>
        <dbReference type="ARBA" id="ARBA00001946"/>
    </source>
</evidence>
<name>A0ABP9H3Z6_9ACTN</name>
<dbReference type="InterPro" id="IPR036651">
    <property type="entry name" value="Gln_synt_N_sf"/>
</dbReference>
<dbReference type="SUPFAM" id="SSF54368">
    <property type="entry name" value="Glutamine synthetase, N-terminal domain"/>
    <property type="match status" value="1"/>
</dbReference>
<comment type="cofactor">
    <cofactor evidence="1">
        <name>Mg(2+)</name>
        <dbReference type="ChEBI" id="CHEBI:18420"/>
    </cofactor>
</comment>
<evidence type="ECO:0000313" key="12">
    <source>
        <dbReference type="Proteomes" id="UP001501195"/>
    </source>
</evidence>
<dbReference type="SUPFAM" id="SSF55931">
    <property type="entry name" value="Glutamine synthetase/guanido kinase"/>
    <property type="match status" value="1"/>
</dbReference>
<evidence type="ECO:0000256" key="5">
    <source>
        <dbReference type="ARBA" id="ARBA00022840"/>
    </source>
</evidence>
<dbReference type="PROSITE" id="PS00181">
    <property type="entry name" value="GLNA_ATP"/>
    <property type="match status" value="1"/>
</dbReference>
<dbReference type="PANTHER" id="PTHR43785:SF12">
    <property type="entry name" value="TYPE-1 GLUTAMINE SYNTHETASE 2"/>
    <property type="match status" value="1"/>
</dbReference>
<keyword evidence="4" id="KW-0547">Nucleotide-binding</keyword>